<evidence type="ECO:0000256" key="5">
    <source>
        <dbReference type="SAM" id="MobiDB-lite"/>
    </source>
</evidence>
<gene>
    <name evidence="7" type="ORF">ACF05T_07125</name>
</gene>
<dbReference type="InterPro" id="IPR029058">
    <property type="entry name" value="AB_hydrolase_fold"/>
</dbReference>
<evidence type="ECO:0000313" key="8">
    <source>
        <dbReference type="Proteomes" id="UP001603013"/>
    </source>
</evidence>
<dbReference type="InterPro" id="IPR001031">
    <property type="entry name" value="Thioesterase"/>
</dbReference>
<feature type="region of interest" description="Disordered" evidence="5">
    <location>
        <begin position="263"/>
        <end position="291"/>
    </location>
</feature>
<feature type="compositionally biased region" description="Low complexity" evidence="5">
    <location>
        <begin position="263"/>
        <end position="273"/>
    </location>
</feature>
<dbReference type="PANTHER" id="PTHR11236">
    <property type="entry name" value="AMINOBENZOATE/ANTHRANILATE SYNTHASE"/>
    <property type="match status" value="1"/>
</dbReference>
<evidence type="ECO:0000313" key="7">
    <source>
        <dbReference type="EMBL" id="MFF8275875.1"/>
    </source>
</evidence>
<feature type="domain" description="Thioesterase TesA-like" evidence="6">
    <location>
        <begin position="32"/>
        <end position="257"/>
    </location>
</feature>
<dbReference type="InterPro" id="IPR019996">
    <property type="entry name" value="Salicylate_synthase"/>
</dbReference>
<evidence type="ECO:0000256" key="1">
    <source>
        <dbReference type="ARBA" id="ARBA00001946"/>
    </source>
</evidence>
<dbReference type="InterPro" id="IPR020802">
    <property type="entry name" value="TesA-like"/>
</dbReference>
<protein>
    <submittedName>
        <fullName evidence="7">Salicylate synthase</fullName>
        <ecNumber evidence="7">4.2.99.21</ecNumber>
    </submittedName>
</protein>
<dbReference type="SUPFAM" id="SSF56322">
    <property type="entry name" value="ADC synthase"/>
    <property type="match status" value="1"/>
</dbReference>
<name>A0ABW6Y8B9_9ACTN</name>
<dbReference type="InterPro" id="IPR019999">
    <property type="entry name" value="Anth_synth_I-like"/>
</dbReference>
<dbReference type="GO" id="GO:0043904">
    <property type="term" value="F:isochorismate pyruvate lyase activity"/>
    <property type="evidence" value="ECO:0007669"/>
    <property type="project" value="UniProtKB-EC"/>
</dbReference>
<accession>A0ABW6Y8B9</accession>
<dbReference type="Gene3D" id="3.40.50.1820">
    <property type="entry name" value="alpha/beta hydrolase"/>
    <property type="match status" value="1"/>
</dbReference>
<evidence type="ECO:0000256" key="2">
    <source>
        <dbReference type="ARBA" id="ARBA00022723"/>
    </source>
</evidence>
<dbReference type="SMART" id="SM00824">
    <property type="entry name" value="PKS_TE"/>
    <property type="match status" value="1"/>
</dbReference>
<feature type="compositionally biased region" description="Basic and acidic residues" evidence="5">
    <location>
        <begin position="274"/>
        <end position="291"/>
    </location>
</feature>
<evidence type="ECO:0000256" key="4">
    <source>
        <dbReference type="ARBA" id="ARBA00023239"/>
    </source>
</evidence>
<dbReference type="PANTHER" id="PTHR11236:SF48">
    <property type="entry name" value="ISOCHORISMATE SYNTHASE MENF"/>
    <property type="match status" value="1"/>
</dbReference>
<comment type="cofactor">
    <cofactor evidence="1">
        <name>Mg(2+)</name>
        <dbReference type="ChEBI" id="CHEBI:18420"/>
    </cofactor>
</comment>
<organism evidence="7 8">
    <name type="scientific">Streptomyces lateritius</name>
    <dbReference type="NCBI Taxonomy" id="67313"/>
    <lineage>
        <taxon>Bacteria</taxon>
        <taxon>Bacillati</taxon>
        <taxon>Actinomycetota</taxon>
        <taxon>Actinomycetes</taxon>
        <taxon>Kitasatosporales</taxon>
        <taxon>Streptomycetaceae</taxon>
        <taxon>Streptomyces</taxon>
    </lineage>
</organism>
<keyword evidence="3" id="KW-0460">Magnesium</keyword>
<dbReference type="RefSeq" id="WP_391933475.1">
    <property type="nucleotide sequence ID" value="NZ_JBIBSM010000003.1"/>
</dbReference>
<keyword evidence="8" id="KW-1185">Reference proteome</keyword>
<feature type="region of interest" description="Disordered" evidence="5">
    <location>
        <begin position="738"/>
        <end position="761"/>
    </location>
</feature>
<evidence type="ECO:0000259" key="6">
    <source>
        <dbReference type="SMART" id="SM00824"/>
    </source>
</evidence>
<dbReference type="SUPFAM" id="SSF53474">
    <property type="entry name" value="alpha/beta-Hydrolases"/>
    <property type="match status" value="1"/>
</dbReference>
<comment type="caution">
    <text evidence="7">The sequence shown here is derived from an EMBL/GenBank/DDBJ whole genome shotgun (WGS) entry which is preliminary data.</text>
</comment>
<dbReference type="Pfam" id="PF00975">
    <property type="entry name" value="Thioesterase"/>
    <property type="match status" value="1"/>
</dbReference>
<evidence type="ECO:0000256" key="3">
    <source>
        <dbReference type="ARBA" id="ARBA00022842"/>
    </source>
</evidence>
<dbReference type="NCBIfam" id="TIGR03494">
    <property type="entry name" value="salicyl_syn"/>
    <property type="match status" value="1"/>
</dbReference>
<proteinExistence type="predicted"/>
<keyword evidence="2" id="KW-0479">Metal-binding</keyword>
<dbReference type="Proteomes" id="UP001603013">
    <property type="component" value="Unassembled WGS sequence"/>
</dbReference>
<dbReference type="PRINTS" id="PR00095">
    <property type="entry name" value="ANTSNTHASEI"/>
</dbReference>
<dbReference type="Gene3D" id="3.60.120.10">
    <property type="entry name" value="Anthranilate synthase"/>
    <property type="match status" value="1"/>
</dbReference>
<keyword evidence="4 7" id="KW-0456">Lyase</keyword>
<dbReference type="EC" id="4.2.99.21" evidence="7"/>
<reference evidence="7 8" key="1">
    <citation type="submission" date="2024-10" db="EMBL/GenBank/DDBJ databases">
        <title>The Natural Products Discovery Center: Release of the First 8490 Sequenced Strains for Exploring Actinobacteria Biosynthetic Diversity.</title>
        <authorList>
            <person name="Kalkreuter E."/>
            <person name="Kautsar S.A."/>
            <person name="Yang D."/>
            <person name="Bader C.D."/>
            <person name="Teijaro C.N."/>
            <person name="Fluegel L."/>
            <person name="Davis C.M."/>
            <person name="Simpson J.R."/>
            <person name="Lauterbach L."/>
            <person name="Steele A.D."/>
            <person name="Gui C."/>
            <person name="Meng S."/>
            <person name="Li G."/>
            <person name="Viehrig K."/>
            <person name="Ye F."/>
            <person name="Su P."/>
            <person name="Kiefer A.F."/>
            <person name="Nichols A."/>
            <person name="Cepeda A.J."/>
            <person name="Yan W."/>
            <person name="Fan B."/>
            <person name="Jiang Y."/>
            <person name="Adhikari A."/>
            <person name="Zheng C.-J."/>
            <person name="Schuster L."/>
            <person name="Cowan T.M."/>
            <person name="Smanski M.J."/>
            <person name="Chevrette M.G."/>
            <person name="De Carvalho L.P.S."/>
            <person name="Shen B."/>
        </authorList>
    </citation>
    <scope>NUCLEOTIDE SEQUENCE [LARGE SCALE GENOMIC DNA]</scope>
    <source>
        <strain evidence="7 8">NPDC015755</strain>
    </source>
</reference>
<dbReference type="Pfam" id="PF00425">
    <property type="entry name" value="Chorismate_bind"/>
    <property type="match status" value="1"/>
</dbReference>
<dbReference type="InterPro" id="IPR015890">
    <property type="entry name" value="Chorismate_C"/>
</dbReference>
<dbReference type="InterPro" id="IPR005801">
    <property type="entry name" value="ADC_synthase"/>
</dbReference>
<sequence>MAEPAAGAADRGTTEAWFRRYAPRPHATARVVCFGPAGGSPAFYRDWARSVPGDVEVLSVVLPGRERRFGEPPPTTMDVLADALAEALVPWLDRPTVLFGHSMGASVAFEVTRRLEASGGPRPAALVVSGRPSPRRLRECPSPVADYDDDAIVAYLRGLGGTPDELLDDPETRELILPPCRADFQVIGRYAPGPHPRVTTPLHVLVGDRDENAPAWDAPRWGEVATRLAGIHVLPGGHFYLVPGRPAVIAHVLRALREADAPVRTTPAAPPRLARSERDTRHAGHADSGKEREAVTFAPAYHERRIALTGDALSTAVALSETSADAYVLFENRGAIGWAEGEYGSIVVRAEGTTLSLEGADPVEFSAGGGVLHALDQALAAVRLQGWRAYGWSTFELSYPLHGLPAVPGDAPLAHLVVPGREVRLEDGGALLRTLRPEELDGLEQRVRSAAALGGAVGDTRRVTADIERHDADEYRASVAAAVDEIRAGNLTKVILSRVVPVSSPIDLPATYLEGRRGNDPARSFLLRLGGWETAGFSPEIVARVTGEDRRVVAQPLAGTRALEGDPHADSSRRAELYRDEKEVFEHAVSVRLVAEELEQVCTTGSVTVDDFMSVKERGSVQHLASRLSGSLAPGRTAWEAFGALFPAVTASGIPKAEACELIHRSERDSRGLYSGAVMTVDTDGTVDAALVLRSVYRHEGRTWLRAGAGIVAHSSPDRELEETREKLRSVSRFLVPAADAGAEPQPPLSARDEQSAALAR</sequence>
<dbReference type="EMBL" id="JBIBSM010000003">
    <property type="protein sequence ID" value="MFF8275875.1"/>
    <property type="molecule type" value="Genomic_DNA"/>
</dbReference>